<dbReference type="PIRSF" id="PIRSF005357">
    <property type="entry name" value="UCP005357"/>
    <property type="match status" value="1"/>
</dbReference>
<dbReference type="AlphaFoldDB" id="A0A8J8B7R3"/>
<proteinExistence type="predicted"/>
<organism evidence="1 2">
    <name type="scientific">Methanocalculus chunghsingensis</name>
    <dbReference type="NCBI Taxonomy" id="156457"/>
    <lineage>
        <taxon>Archaea</taxon>
        <taxon>Methanobacteriati</taxon>
        <taxon>Methanobacteriota</taxon>
        <taxon>Stenosarchaea group</taxon>
        <taxon>Methanomicrobia</taxon>
        <taxon>Methanomicrobiales</taxon>
        <taxon>Methanocalculaceae</taxon>
        <taxon>Methanocalculus</taxon>
    </lineage>
</organism>
<dbReference type="OrthoDB" id="185087at2157"/>
<name>A0A8J8B7R3_9EURY</name>
<evidence type="ECO:0000313" key="2">
    <source>
        <dbReference type="Proteomes" id="UP000730161"/>
    </source>
</evidence>
<dbReference type="PANTHER" id="PTHR39662:SF1">
    <property type="entry name" value="DUF354 DOMAIN-CONTAINING PROTEIN"/>
    <property type="match status" value="1"/>
</dbReference>
<keyword evidence="2" id="KW-1185">Reference proteome</keyword>
<evidence type="ECO:0008006" key="3">
    <source>
        <dbReference type="Google" id="ProtNLM"/>
    </source>
</evidence>
<dbReference type="PANTHER" id="PTHR39662">
    <property type="entry name" value="DUF354 DOMAIN-CONTAINING PROTEIN-RELATED"/>
    <property type="match status" value="1"/>
</dbReference>
<comment type="caution">
    <text evidence="1">The sequence shown here is derived from an EMBL/GenBank/DDBJ whole genome shotgun (WGS) entry which is preliminary data.</text>
</comment>
<dbReference type="Pfam" id="PF04007">
    <property type="entry name" value="DUF354"/>
    <property type="match status" value="1"/>
</dbReference>
<dbReference type="SUPFAM" id="SSF53756">
    <property type="entry name" value="UDP-Glycosyltransferase/glycogen phosphorylase"/>
    <property type="match status" value="1"/>
</dbReference>
<sequence>MRIGIFANTPAQVHFYRNIIKMLKERGHETVLLARDYGETIDLLKEEGMSYYLFSTSPKSKLGKILSFPLDVLKASIHLKKSKVDLVTGFGAYDAYASALLRIPSIVFTDSEFTVNNKSYTIQYTLSKPFINVIITPYAFTQNLGVNQMRVNSYKELAYLHPNYYHQSETIHDLLDVPRGAEYSILRFNAFDAVHDLGIGGFDTNAKIEIVNVLKQFGPVFISAEGSIPEVLKPYVLQAPKKRIHDILYHAKLLVTDTQTLATEAALLGTPTIRCNQFAGRNDMSNFVELEEKYHMMFNFNNATEAIKKAKELMQSTGLKEEWREKRKKLLSEKIDITKYMVSFLEEYQYVNE</sequence>
<protein>
    <recommendedName>
        <fullName evidence="3">DUF354 domain-containing protein</fullName>
    </recommendedName>
</protein>
<evidence type="ECO:0000313" key="1">
    <source>
        <dbReference type="EMBL" id="MBR1369942.1"/>
    </source>
</evidence>
<dbReference type="Gene3D" id="3.40.50.2000">
    <property type="entry name" value="Glycogen Phosphorylase B"/>
    <property type="match status" value="1"/>
</dbReference>
<dbReference type="Proteomes" id="UP000730161">
    <property type="component" value="Unassembled WGS sequence"/>
</dbReference>
<accession>A0A8J8B7R3</accession>
<reference evidence="1" key="1">
    <citation type="submission" date="2014-12" db="EMBL/GenBank/DDBJ databases">
        <authorList>
            <person name="Huang H.-H."/>
            <person name="Chen S.-C."/>
            <person name="Lai M.-C."/>
        </authorList>
    </citation>
    <scope>NUCLEOTIDE SEQUENCE</scope>
    <source>
        <strain evidence="1">K1F9705b</strain>
    </source>
</reference>
<dbReference type="EMBL" id="JWHL01000026">
    <property type="protein sequence ID" value="MBR1369942.1"/>
    <property type="molecule type" value="Genomic_DNA"/>
</dbReference>
<gene>
    <name evidence="1" type="ORF">RJ53_10825</name>
</gene>
<dbReference type="InterPro" id="IPR007152">
    <property type="entry name" value="DUF354"/>
</dbReference>
<dbReference type="RefSeq" id="WP_211531700.1">
    <property type="nucleotide sequence ID" value="NZ_JWHL01000026.1"/>
</dbReference>